<dbReference type="Pfam" id="PF14534">
    <property type="entry name" value="DUF4440"/>
    <property type="match status" value="1"/>
</dbReference>
<dbReference type="RefSeq" id="WP_131305501.1">
    <property type="nucleotide sequence ID" value="NZ_SJFN01000002.1"/>
</dbReference>
<dbReference type="SUPFAM" id="SSF54427">
    <property type="entry name" value="NTF2-like"/>
    <property type="match status" value="1"/>
</dbReference>
<dbReference type="OrthoDB" id="5383110at2"/>
<name>A0A4Q9VYA9_9HYPH</name>
<dbReference type="InterPro" id="IPR032710">
    <property type="entry name" value="NTF2-like_dom_sf"/>
</dbReference>
<feature type="domain" description="DUF4440" evidence="2">
    <location>
        <begin position="37"/>
        <end position="143"/>
    </location>
</feature>
<keyword evidence="4" id="KW-1185">Reference proteome</keyword>
<evidence type="ECO:0000259" key="2">
    <source>
        <dbReference type="Pfam" id="PF14534"/>
    </source>
</evidence>
<evidence type="ECO:0000256" key="1">
    <source>
        <dbReference type="SAM" id="SignalP"/>
    </source>
</evidence>
<feature type="chain" id="PRO_5020703754" evidence="1">
    <location>
        <begin position="26"/>
        <end position="153"/>
    </location>
</feature>
<organism evidence="3 4">
    <name type="scientific">Siculibacillus lacustris</name>
    <dbReference type="NCBI Taxonomy" id="1549641"/>
    <lineage>
        <taxon>Bacteria</taxon>
        <taxon>Pseudomonadati</taxon>
        <taxon>Pseudomonadota</taxon>
        <taxon>Alphaproteobacteria</taxon>
        <taxon>Hyphomicrobiales</taxon>
        <taxon>Ancalomicrobiaceae</taxon>
        <taxon>Siculibacillus</taxon>
    </lineage>
</organism>
<dbReference type="AlphaFoldDB" id="A0A4Q9VYA9"/>
<keyword evidence="1" id="KW-0732">Signal</keyword>
<proteinExistence type="predicted"/>
<evidence type="ECO:0000313" key="4">
    <source>
        <dbReference type="Proteomes" id="UP000292781"/>
    </source>
</evidence>
<feature type="signal peptide" evidence="1">
    <location>
        <begin position="1"/>
        <end position="25"/>
    </location>
</feature>
<evidence type="ECO:0000313" key="3">
    <source>
        <dbReference type="EMBL" id="TBW40985.1"/>
    </source>
</evidence>
<sequence>MTRIVQTRRAALATVGAALVATAFAAPAVAADDAAAVAAAVEALRVAMVAGDGKALAALVFDQLVYVHSDGHLDTKESFLKSLDGTNSFKSLALSDQIVDVVGDNALVRHTFDSVNNLPEGKTSTAHIRVLQVWKLDKGAWKLLARQSTPLKV</sequence>
<dbReference type="InterPro" id="IPR006311">
    <property type="entry name" value="TAT_signal"/>
</dbReference>
<reference evidence="3 4" key="1">
    <citation type="submission" date="2019-02" db="EMBL/GenBank/DDBJ databases">
        <title>Siculibacillus lacustris gen. nov., sp. nov., a new rosette-forming bacterium isolated from a freshwater crater lake (Lake St. Ana, Romania).</title>
        <authorList>
            <person name="Felfoldi T."/>
            <person name="Marton Z."/>
            <person name="Szabo A."/>
            <person name="Mentes A."/>
            <person name="Boka K."/>
            <person name="Marialigeti K."/>
            <person name="Mathe I."/>
            <person name="Koncz M."/>
            <person name="Schumann P."/>
            <person name="Toth E."/>
        </authorList>
    </citation>
    <scope>NUCLEOTIDE SEQUENCE [LARGE SCALE GENOMIC DNA]</scope>
    <source>
        <strain evidence="3 4">SA-279</strain>
    </source>
</reference>
<dbReference type="PROSITE" id="PS51318">
    <property type="entry name" value="TAT"/>
    <property type="match status" value="1"/>
</dbReference>
<dbReference type="InterPro" id="IPR027843">
    <property type="entry name" value="DUF4440"/>
</dbReference>
<comment type="caution">
    <text evidence="3">The sequence shown here is derived from an EMBL/GenBank/DDBJ whole genome shotgun (WGS) entry which is preliminary data.</text>
</comment>
<gene>
    <name evidence="3" type="ORF">EYW49_02175</name>
</gene>
<dbReference type="Proteomes" id="UP000292781">
    <property type="component" value="Unassembled WGS sequence"/>
</dbReference>
<protein>
    <submittedName>
        <fullName evidence="3">Nuclear transport factor 2 family protein</fullName>
    </submittedName>
</protein>
<dbReference type="EMBL" id="SJFN01000002">
    <property type="protein sequence ID" value="TBW40985.1"/>
    <property type="molecule type" value="Genomic_DNA"/>
</dbReference>
<dbReference type="Gene3D" id="3.10.450.50">
    <property type="match status" value="1"/>
</dbReference>
<accession>A0A4Q9VYA9</accession>